<comment type="caution">
    <text evidence="1">The sequence shown here is derived from an EMBL/GenBank/DDBJ whole genome shotgun (WGS) entry which is preliminary data.</text>
</comment>
<evidence type="ECO:0000313" key="2">
    <source>
        <dbReference type="Proteomes" id="UP000603434"/>
    </source>
</evidence>
<gene>
    <name evidence="1" type="ORF">H8E23_03145</name>
</gene>
<organism evidence="1 2">
    <name type="scientific">Candidatus Desulfatibia profunda</name>
    <dbReference type="NCBI Taxonomy" id="2841695"/>
    <lineage>
        <taxon>Bacteria</taxon>
        <taxon>Pseudomonadati</taxon>
        <taxon>Thermodesulfobacteriota</taxon>
        <taxon>Desulfobacteria</taxon>
        <taxon>Desulfobacterales</taxon>
        <taxon>Desulfobacterales incertae sedis</taxon>
        <taxon>Candidatus Desulfatibia</taxon>
    </lineage>
</organism>
<reference evidence="1 2" key="1">
    <citation type="submission" date="2020-08" db="EMBL/GenBank/DDBJ databases">
        <title>Bridging the membrane lipid divide: bacteria of the FCB group superphylum have the potential to synthesize archaeal ether lipids.</title>
        <authorList>
            <person name="Villanueva L."/>
            <person name="Von Meijenfeldt F.A.B."/>
            <person name="Westbye A.B."/>
            <person name="Yadav S."/>
            <person name="Hopmans E.C."/>
            <person name="Dutilh B.E."/>
            <person name="Sinninghe Damste J.S."/>
        </authorList>
    </citation>
    <scope>NUCLEOTIDE SEQUENCE [LARGE SCALE GENOMIC DNA]</scope>
    <source>
        <strain evidence="1">NIOZ-UU30</strain>
    </source>
</reference>
<dbReference type="EMBL" id="JACNJH010000085">
    <property type="protein sequence ID" value="MBC8360382.1"/>
    <property type="molecule type" value="Genomic_DNA"/>
</dbReference>
<protein>
    <submittedName>
        <fullName evidence="1">Site-specific integrase</fullName>
    </submittedName>
</protein>
<sequence>MSKRIKTNYPGVYYRVAKRIGGKGSEKVYYIVFKKGGKVQEEK</sequence>
<proteinExistence type="predicted"/>
<dbReference type="Proteomes" id="UP000603434">
    <property type="component" value="Unassembled WGS sequence"/>
</dbReference>
<feature type="non-terminal residue" evidence="1">
    <location>
        <position position="43"/>
    </location>
</feature>
<accession>A0A8J6THY4</accession>
<name>A0A8J6THY4_9BACT</name>
<evidence type="ECO:0000313" key="1">
    <source>
        <dbReference type="EMBL" id="MBC8360382.1"/>
    </source>
</evidence>
<dbReference type="AlphaFoldDB" id="A0A8J6THY4"/>